<dbReference type="PANTHER" id="PTHR11545">
    <property type="entry name" value="RIBOSOMAL PROTEIN L13"/>
    <property type="match status" value="1"/>
</dbReference>
<dbReference type="EMBL" id="AP018732">
    <property type="protein sequence ID" value="BBE41738.1"/>
    <property type="molecule type" value="Genomic_DNA"/>
</dbReference>
<evidence type="ECO:0000256" key="1">
    <source>
        <dbReference type="ARBA" id="ARBA00006227"/>
    </source>
</evidence>
<accession>A0A4P2VKI1</accession>
<evidence type="ECO:0000256" key="4">
    <source>
        <dbReference type="HAMAP-Rule" id="MF_01366"/>
    </source>
</evidence>
<evidence type="ECO:0000313" key="6">
    <source>
        <dbReference type="EMBL" id="BBE41738.1"/>
    </source>
</evidence>
<dbReference type="Gene3D" id="3.90.1180.10">
    <property type="entry name" value="Ribosomal protein L13"/>
    <property type="match status" value="1"/>
</dbReference>
<dbReference type="PIRSF" id="PIRSF002181">
    <property type="entry name" value="Ribosomal_L13"/>
    <property type="match status" value="1"/>
</dbReference>
<dbReference type="InterPro" id="IPR005755">
    <property type="entry name" value="Ribosomal_uL13_euk/arc"/>
</dbReference>
<dbReference type="Pfam" id="PF00572">
    <property type="entry name" value="Ribosomal_L13"/>
    <property type="match status" value="1"/>
</dbReference>
<evidence type="ECO:0000313" key="7">
    <source>
        <dbReference type="Proteomes" id="UP000509448"/>
    </source>
</evidence>
<gene>
    <name evidence="4" type="primary">rpl13</name>
    <name evidence="6" type="ORF">NAS2_0347</name>
</gene>
<sequence length="147" mass="16895">MAAEEQVVVVDASGQVMGRLASKVARMLLEGYSVHIVNAPDVLISGDKRSILEEWKEFLGVGSLVNPEHGPYHHRRPDHILKGVIRGMLPRDRPRGREALRRLRIYNDYPEELKRMSALRFEDAEPRRPRLFYITLGELARELGWAE</sequence>
<organism evidence="6 7">
    <name type="scientific">Conexivisphaera calida</name>
    <dbReference type="NCBI Taxonomy" id="1874277"/>
    <lineage>
        <taxon>Archaea</taxon>
        <taxon>Nitrososphaerota</taxon>
        <taxon>Conexivisphaeria</taxon>
        <taxon>Conexivisphaerales</taxon>
        <taxon>Conexivisphaeraceae</taxon>
        <taxon>Conexivisphaera</taxon>
    </lineage>
</organism>
<dbReference type="GO" id="GO:0003735">
    <property type="term" value="F:structural constituent of ribosome"/>
    <property type="evidence" value="ECO:0007669"/>
    <property type="project" value="UniProtKB-UniRule"/>
</dbReference>
<reference evidence="6 7" key="1">
    <citation type="journal article" date="2019" name="ISME J.">
        <title>Isolation and characterization of a thermophilic sulfur- and iron-reducing thaumarchaeote from a terrestrial acidic hot spring.</title>
        <authorList>
            <person name="Kato S."/>
            <person name="Itoh T."/>
            <person name="Yuki M."/>
            <person name="Nagamori M."/>
            <person name="Ohnishi M."/>
            <person name="Uematsu K."/>
            <person name="Suzuki K."/>
            <person name="Takashina T."/>
            <person name="Ohkuma M."/>
        </authorList>
    </citation>
    <scope>NUCLEOTIDE SEQUENCE [LARGE SCALE GENOMIC DNA]</scope>
    <source>
        <strain evidence="6 7">NAS-02</strain>
    </source>
</reference>
<dbReference type="InterPro" id="IPR005822">
    <property type="entry name" value="Ribosomal_uL13"/>
</dbReference>
<dbReference type="GO" id="GO:0006412">
    <property type="term" value="P:translation"/>
    <property type="evidence" value="ECO:0007669"/>
    <property type="project" value="UniProtKB-UniRule"/>
</dbReference>
<dbReference type="RefSeq" id="WP_174448047.1">
    <property type="nucleotide sequence ID" value="NZ_AP018732.1"/>
</dbReference>
<dbReference type="InterPro" id="IPR005823">
    <property type="entry name" value="Ribosomal_uL13_bac-type"/>
</dbReference>
<proteinExistence type="inferred from homology"/>
<dbReference type="InterPro" id="IPR023563">
    <property type="entry name" value="Ribosomal_uL13_CS"/>
</dbReference>
<dbReference type="GeneID" id="55584165"/>
<keyword evidence="2 4" id="KW-0689">Ribosomal protein</keyword>
<name>A0A4P2VKI1_9ARCH</name>
<dbReference type="KEGG" id="ccai:NAS2_0347"/>
<comment type="similarity">
    <text evidence="1 4 5">Belongs to the universal ribosomal protein uL13 family.</text>
</comment>
<comment type="subunit">
    <text evidence="4">Part of the 50S ribosomal subunit.</text>
</comment>
<dbReference type="OrthoDB" id="7668at2157"/>
<dbReference type="NCBIfam" id="TIGR01077">
    <property type="entry name" value="L13_A_E"/>
    <property type="match status" value="1"/>
</dbReference>
<dbReference type="InterPro" id="IPR036899">
    <property type="entry name" value="Ribosomal_uL13_sf"/>
</dbReference>
<dbReference type="SUPFAM" id="SSF52161">
    <property type="entry name" value="Ribosomal protein L13"/>
    <property type="match status" value="1"/>
</dbReference>
<dbReference type="HAMAP" id="MF_01366">
    <property type="entry name" value="Ribosomal_uL13"/>
    <property type="match status" value="1"/>
</dbReference>
<keyword evidence="7" id="KW-1185">Reference proteome</keyword>
<evidence type="ECO:0000256" key="5">
    <source>
        <dbReference type="RuleBase" id="RU003877"/>
    </source>
</evidence>
<dbReference type="GO" id="GO:0003729">
    <property type="term" value="F:mRNA binding"/>
    <property type="evidence" value="ECO:0007669"/>
    <property type="project" value="TreeGrafter"/>
</dbReference>
<keyword evidence="3 4" id="KW-0687">Ribonucleoprotein</keyword>
<dbReference type="GO" id="GO:0022625">
    <property type="term" value="C:cytosolic large ribosomal subunit"/>
    <property type="evidence" value="ECO:0007669"/>
    <property type="project" value="UniProtKB-UniRule"/>
</dbReference>
<comment type="function">
    <text evidence="4">This protein is one of the early assembly proteins of the 50S ribosomal subunit, although it is not seen to bind rRNA by itself. It is important during the early stages of 50S assembly.</text>
</comment>
<protein>
    <recommendedName>
        <fullName evidence="4">Large ribosomal subunit protein uL13</fullName>
    </recommendedName>
</protein>
<dbReference type="AlphaFoldDB" id="A0A4P2VKI1"/>
<dbReference type="CDD" id="cd00392">
    <property type="entry name" value="Ribosomal_L13"/>
    <property type="match status" value="1"/>
</dbReference>
<evidence type="ECO:0000256" key="3">
    <source>
        <dbReference type="ARBA" id="ARBA00023274"/>
    </source>
</evidence>
<dbReference type="PROSITE" id="PS00783">
    <property type="entry name" value="RIBOSOMAL_L13"/>
    <property type="match status" value="1"/>
</dbReference>
<dbReference type="Proteomes" id="UP000509448">
    <property type="component" value="Chromosome"/>
</dbReference>
<dbReference type="NCBIfam" id="NF005004">
    <property type="entry name" value="PRK06394.1"/>
    <property type="match status" value="1"/>
</dbReference>
<dbReference type="GO" id="GO:0017148">
    <property type="term" value="P:negative regulation of translation"/>
    <property type="evidence" value="ECO:0007669"/>
    <property type="project" value="TreeGrafter"/>
</dbReference>
<dbReference type="PANTHER" id="PTHR11545:SF3">
    <property type="entry name" value="LARGE RIBOSOMAL SUBUNIT PROTEIN UL13"/>
    <property type="match status" value="1"/>
</dbReference>
<evidence type="ECO:0000256" key="2">
    <source>
        <dbReference type="ARBA" id="ARBA00022980"/>
    </source>
</evidence>